<evidence type="ECO:0000259" key="2">
    <source>
        <dbReference type="Pfam" id="PF16220"/>
    </source>
</evidence>
<dbReference type="PANTHER" id="PTHR30273:SF2">
    <property type="entry name" value="PROTEIN FECR"/>
    <property type="match status" value="1"/>
</dbReference>
<dbReference type="PIRSF" id="PIRSF018266">
    <property type="entry name" value="FecR"/>
    <property type="match status" value="1"/>
</dbReference>
<dbReference type="InterPro" id="IPR032623">
    <property type="entry name" value="FecR_N"/>
</dbReference>
<organism evidence="3 4">
    <name type="scientific">Pseudomonas oryzihabitans</name>
    <dbReference type="NCBI Taxonomy" id="47885"/>
    <lineage>
        <taxon>Bacteria</taxon>
        <taxon>Pseudomonadati</taxon>
        <taxon>Pseudomonadota</taxon>
        <taxon>Gammaproteobacteria</taxon>
        <taxon>Pseudomonadales</taxon>
        <taxon>Pseudomonadaceae</taxon>
        <taxon>Pseudomonas</taxon>
    </lineage>
</organism>
<dbReference type="AlphaFoldDB" id="A0A2Z5ACF7"/>
<evidence type="ECO:0000313" key="3">
    <source>
        <dbReference type="EMBL" id="AXA66950.1"/>
    </source>
</evidence>
<dbReference type="EMBL" id="CP022198">
    <property type="protein sequence ID" value="AXA66950.1"/>
    <property type="molecule type" value="Genomic_DNA"/>
</dbReference>
<dbReference type="STRING" id="47885.APT59_10685"/>
<evidence type="ECO:0000259" key="1">
    <source>
        <dbReference type="Pfam" id="PF04773"/>
    </source>
</evidence>
<dbReference type="InterPro" id="IPR006860">
    <property type="entry name" value="FecR"/>
</dbReference>
<dbReference type="Pfam" id="PF16220">
    <property type="entry name" value="DUF4880"/>
    <property type="match status" value="1"/>
</dbReference>
<protein>
    <submittedName>
        <fullName evidence="3">Sugar ABC transporter substrate-binding protein</fullName>
    </submittedName>
</protein>
<accession>A0A2Z5ACF7</accession>
<evidence type="ECO:0000313" key="4">
    <source>
        <dbReference type="Proteomes" id="UP000250579"/>
    </source>
</evidence>
<gene>
    <name evidence="3" type="ORF">CE139_14385</name>
</gene>
<dbReference type="GO" id="GO:0016989">
    <property type="term" value="F:sigma factor antagonist activity"/>
    <property type="evidence" value="ECO:0007669"/>
    <property type="project" value="TreeGrafter"/>
</dbReference>
<dbReference type="RefSeq" id="WP_208691181.1">
    <property type="nucleotide sequence ID" value="NZ_CP022198.1"/>
</dbReference>
<name>A0A2Z5ACF7_9PSED</name>
<dbReference type="PANTHER" id="PTHR30273">
    <property type="entry name" value="PERIPLASMIC SIGNAL SENSOR AND SIGMA FACTOR ACTIVATOR FECR-RELATED"/>
    <property type="match status" value="1"/>
</dbReference>
<feature type="domain" description="FecR protein" evidence="1">
    <location>
        <begin position="111"/>
        <end position="198"/>
    </location>
</feature>
<proteinExistence type="predicted"/>
<dbReference type="InterPro" id="IPR012373">
    <property type="entry name" value="Ferrdict_sens_TM"/>
</dbReference>
<sequence>MLSGAQDRRRTAIREAAGWLALLESGAAGEREHQQLQAWRQAHAEHERAWQAALALQQRFAAVPSRLAMASLQPVDRGRRTALRQLLGLAVVVPTGWWLTQEVPLDVWTADLATATGERRSLTLADGSLLQLNTATAVNLDQARRRLTLVQGELSLQVPGPQALTLETRFGALTVRQAEVCVQQDDEGCDVRVVSGSVGVRPLSGPGLALGKGQQLRLNALGIGAIEPFSAALLSWRQGVLIAQDQPLGEFLQQFSRYRPGLLRWDPAVANLRVTGSFQLADTDRVLALLAATLPVELHWRTRFWVTLKPRAVAV</sequence>
<feature type="domain" description="FecR N-terminal" evidence="2">
    <location>
        <begin position="14"/>
        <end position="55"/>
    </location>
</feature>
<dbReference type="Gene3D" id="2.60.120.1440">
    <property type="match status" value="1"/>
</dbReference>
<dbReference type="Pfam" id="PF04773">
    <property type="entry name" value="FecR"/>
    <property type="match status" value="1"/>
</dbReference>
<reference evidence="3 4" key="1">
    <citation type="submission" date="2017-06" db="EMBL/GenBank/DDBJ databases">
        <title>Evolution towards high GC content and high-temperature stress adaptation in endophytic Pseudomonas oryzihabitans impacted its plant-growth promoting traits.</title>
        <authorList>
            <person name="Nascimento F.X."/>
        </authorList>
    </citation>
    <scope>NUCLEOTIDE SEQUENCE [LARGE SCALE GENOMIC DNA]</scope>
    <source>
        <strain evidence="3 4">MS8</strain>
    </source>
</reference>
<dbReference type="Proteomes" id="UP000250579">
    <property type="component" value="Chromosome"/>
</dbReference>